<sequence length="201" mass="22191">MSTSYFYKNEASGPVAVVEEFYSRKDAFLAALETLGEHFGGKVAPMRDITSNYAGGVKLSAGQEHDVHWRRPDDYGYRGLRVAAKPVKGSSKEERAAVRAEHQRLVDLWNEHCPASLSSHEYWQRLEVNTGNILLCGGVMFAHSGTAFFELGFQISEADHAENFAAGKPTSGWIDGAVEITSSEYQGGWSSKREERKVANA</sequence>
<organism evidence="1 2">
    <name type="scientific">Pseudomonas syringae</name>
    <dbReference type="NCBI Taxonomy" id="317"/>
    <lineage>
        <taxon>Bacteria</taxon>
        <taxon>Pseudomonadati</taxon>
        <taxon>Pseudomonadota</taxon>
        <taxon>Gammaproteobacteria</taxon>
        <taxon>Pseudomonadales</taxon>
        <taxon>Pseudomonadaceae</taxon>
        <taxon>Pseudomonas</taxon>
    </lineage>
</organism>
<comment type="caution">
    <text evidence="1">The sequence shown here is derived from an EMBL/GenBank/DDBJ whole genome shotgun (WGS) entry which is preliminary data.</text>
</comment>
<reference evidence="1 2" key="1">
    <citation type="submission" date="2014-07" db="EMBL/GenBank/DDBJ databases">
        <title>Draft Genome Sequences of Environmental Pseudomonas syringae strains.</title>
        <authorList>
            <person name="Baltrus D.A."/>
            <person name="Berge O."/>
            <person name="Morris C."/>
        </authorList>
    </citation>
    <scope>NUCLEOTIDE SEQUENCE [LARGE SCALE GENOMIC DNA]</scope>
    <source>
        <strain evidence="1 2">CEB003</strain>
    </source>
</reference>
<accession>A0A085V4C2</accession>
<dbReference type="PATRIC" id="fig|317.174.peg.3638"/>
<proteinExistence type="predicted"/>
<dbReference type="RefSeq" id="WP_047576637.1">
    <property type="nucleotide sequence ID" value="NZ_JPQT01000112.1"/>
</dbReference>
<dbReference type="EMBL" id="JPQT01000112">
    <property type="protein sequence ID" value="KFE50285.1"/>
    <property type="molecule type" value="Genomic_DNA"/>
</dbReference>
<protein>
    <submittedName>
        <fullName evidence="1">Uncharacterized protein</fullName>
    </submittedName>
</protein>
<dbReference type="Proteomes" id="UP000028643">
    <property type="component" value="Unassembled WGS sequence"/>
</dbReference>
<gene>
    <name evidence="1" type="ORF">IV02_17815</name>
</gene>
<dbReference type="AlphaFoldDB" id="A0A085V4C2"/>
<name>A0A085V4C2_PSESX</name>
<evidence type="ECO:0000313" key="2">
    <source>
        <dbReference type="Proteomes" id="UP000028643"/>
    </source>
</evidence>
<evidence type="ECO:0000313" key="1">
    <source>
        <dbReference type="EMBL" id="KFE50285.1"/>
    </source>
</evidence>